<keyword evidence="1" id="KW-0472">Membrane</keyword>
<name>A0A1B4Y8A1_MYCUL</name>
<protein>
    <submittedName>
        <fullName evidence="2">Uncharacterized protein</fullName>
    </submittedName>
</protein>
<feature type="transmembrane region" description="Helical" evidence="1">
    <location>
        <begin position="86"/>
        <end position="105"/>
    </location>
</feature>
<dbReference type="AlphaFoldDB" id="A0A1B4Y8A1"/>
<dbReference type="Pfam" id="PF10067">
    <property type="entry name" value="DUF2306"/>
    <property type="match status" value="1"/>
</dbReference>
<proteinExistence type="predicted"/>
<evidence type="ECO:0000313" key="3">
    <source>
        <dbReference type="Proteomes" id="UP000218067"/>
    </source>
</evidence>
<evidence type="ECO:0000313" key="2">
    <source>
        <dbReference type="EMBL" id="BAV43297.1"/>
    </source>
</evidence>
<sequence>MHKPGHAGAFGGHVIAGLGVSALLITQLVLGFKAYRDRDTKGASVHRRLGLAIVVIFVAFALHGCYVEFLAGIFGKDLHSAYGTTTFTLVGVLTGYGLISAYRSIRRRDIARHLDDVVFFSIVLSGAGLVRLYVAGVLATGHTHFAFFLGHTYLCTLYLIDVGAALTGITIPAAFLSYVWRTRMWRPARLKIALSFSIILFLPVMIALSHLEPLKFPEWPGLVKDKVVIG</sequence>
<feature type="transmembrane region" description="Helical" evidence="1">
    <location>
        <begin position="6"/>
        <end position="30"/>
    </location>
</feature>
<feature type="transmembrane region" description="Helical" evidence="1">
    <location>
        <begin position="158"/>
        <end position="180"/>
    </location>
</feature>
<feature type="transmembrane region" description="Helical" evidence="1">
    <location>
        <begin position="51"/>
        <end position="74"/>
    </location>
</feature>
<accession>A0A1B4Y8A1</accession>
<keyword evidence="1" id="KW-0812">Transmembrane</keyword>
<organism evidence="2 3">
    <name type="scientific">Mycobacterium ulcerans subsp. shinshuense</name>
    <dbReference type="NCBI Taxonomy" id="1124626"/>
    <lineage>
        <taxon>Bacteria</taxon>
        <taxon>Bacillati</taxon>
        <taxon>Actinomycetota</taxon>
        <taxon>Actinomycetes</taxon>
        <taxon>Mycobacteriales</taxon>
        <taxon>Mycobacteriaceae</taxon>
        <taxon>Mycobacterium</taxon>
        <taxon>Mycobacterium ulcerans group</taxon>
    </lineage>
</organism>
<dbReference type="EMBL" id="AP017624">
    <property type="protein sequence ID" value="BAV43297.1"/>
    <property type="molecule type" value="Genomic_DNA"/>
</dbReference>
<feature type="transmembrane region" description="Helical" evidence="1">
    <location>
        <begin position="117"/>
        <end position="138"/>
    </location>
</feature>
<dbReference type="Proteomes" id="UP000218067">
    <property type="component" value="Chromosome"/>
</dbReference>
<reference evidence="2 3" key="1">
    <citation type="submission" date="2016-08" db="EMBL/GenBank/DDBJ databases">
        <title>Complete genome sequence of Mycobacterium shinshuense, a subspecies of M. ulcerans.</title>
        <authorList>
            <person name="Yoshida M."/>
            <person name="Ogura Y."/>
            <person name="Hayashi T."/>
            <person name="Hoshino Y."/>
        </authorList>
    </citation>
    <scope>NUCLEOTIDE SEQUENCE [LARGE SCALE GENOMIC DNA]</scope>
    <source>
        <strain evidence="3">ATCC 33728</strain>
    </source>
</reference>
<dbReference type="InterPro" id="IPR018750">
    <property type="entry name" value="DUF2306_membrane"/>
</dbReference>
<keyword evidence="1" id="KW-1133">Transmembrane helix</keyword>
<evidence type="ECO:0000256" key="1">
    <source>
        <dbReference type="SAM" id="Phobius"/>
    </source>
</evidence>
<feature type="transmembrane region" description="Helical" evidence="1">
    <location>
        <begin position="192"/>
        <end position="211"/>
    </location>
</feature>
<gene>
    <name evidence="2" type="ORF">SHTP_4376</name>
</gene>